<keyword evidence="7 9" id="KW-0333">Golgi apparatus</keyword>
<feature type="region of interest" description="Disordered" evidence="10">
    <location>
        <begin position="65"/>
        <end position="99"/>
    </location>
</feature>
<dbReference type="Gene3D" id="3.90.550.10">
    <property type="entry name" value="Spore Coat Polysaccharide Biosynthesis Protein SpsA, Chain A"/>
    <property type="match status" value="1"/>
</dbReference>
<feature type="compositionally biased region" description="Low complexity" evidence="10">
    <location>
        <begin position="65"/>
        <end position="76"/>
    </location>
</feature>
<dbReference type="OrthoDB" id="5971499at2759"/>
<dbReference type="AlphaFoldDB" id="A0A9W9YL99"/>
<dbReference type="InterPro" id="IPR029044">
    <property type="entry name" value="Nucleotide-diphossugar_trans"/>
</dbReference>
<evidence type="ECO:0000256" key="4">
    <source>
        <dbReference type="ARBA" id="ARBA00022692"/>
    </source>
</evidence>
<sequence length="792" mass="91221">MLSSSASLKSSYDFHKTRTPVVVNYTEADIPWVAIDCNLFMPWQINQRRIPCTFPPVTAKELSMKAKQAQEAAAKNSNKKKKKKGKKKNKGKGKGRWRRRVKYLPRPGEPLDLSCIAYTPNEEGINVELPAASAEHEHKASFTRDDDSGITAAVSKEDVSIDEAVTNCKQLKNRTTVSTRERSSKTSFETNVTKRTSNGRRIFGYIHPPITGDFVFAISSADGSELWLSTDDDPKHSRKIAYVGNIRRQEKFITLKFFKSKSETNGKCQEKENLEIIESQYLSQYIDYSADKTEITARVLCIGKDHPTLPFAFDEFMTREKYDMRDDFHFRVSTGRLLHVDAGLVNTLFIPTVETLPHSEVSDVLPSCPYNPSYLVSRKLNENEAFKGNLIRHPRVFPDDRTDINMSHDINNHISWGNKKLQKNETLEIVSLYMDALSKKKGDRFTLKEIVNVEAKDDKNKGARYLLELELEDKNKGRSVRLSEYVFRPKENNTIVCYPDGFQWRRNVTVSMIITVYYRNSSTASWRQEKATRSSSATFQGCVQARPEGNQHRHLDLADASKTEATAAPRREVTGPQEDQTSGRQTSYKLCLRAVPKKLPFTCGTIYKRGDDRNFFLIIMDFNSSDVDLIKLREKSGIKDRIVILEQFTEFYKTKALNDGVRYVKDPNSIIFTADLHMRFPANIFDVIRKHTIQGRSFYSPAVLKLKCGYSITHQQAYWEMMGYGLFGGYKSDWDKFEGMDEVKFTTRWGGEDWDLMDRAIGANLEIERLRLPKFYHYFHERKSDWYENARL</sequence>
<organism evidence="11 12">
    <name type="scientific">Desmophyllum pertusum</name>
    <dbReference type="NCBI Taxonomy" id="174260"/>
    <lineage>
        <taxon>Eukaryota</taxon>
        <taxon>Metazoa</taxon>
        <taxon>Cnidaria</taxon>
        <taxon>Anthozoa</taxon>
        <taxon>Hexacorallia</taxon>
        <taxon>Scleractinia</taxon>
        <taxon>Caryophylliina</taxon>
        <taxon>Caryophylliidae</taxon>
        <taxon>Desmophyllum</taxon>
    </lineage>
</organism>
<reference evidence="11" key="1">
    <citation type="submission" date="2023-01" db="EMBL/GenBank/DDBJ databases">
        <title>Genome assembly of the deep-sea coral Lophelia pertusa.</title>
        <authorList>
            <person name="Herrera S."/>
            <person name="Cordes E."/>
        </authorList>
    </citation>
    <scope>NUCLEOTIDE SEQUENCE</scope>
    <source>
        <strain evidence="11">USNM1676648</strain>
        <tissue evidence="11">Polyp</tissue>
    </source>
</reference>
<dbReference type="Proteomes" id="UP001163046">
    <property type="component" value="Unassembled WGS sequence"/>
</dbReference>
<accession>A0A9W9YL99</accession>
<dbReference type="PANTHER" id="PTHR12369">
    <property type="entry name" value="CHONDROITIN SYNTHASE"/>
    <property type="match status" value="1"/>
</dbReference>
<dbReference type="GO" id="GO:0008376">
    <property type="term" value="F:acetylgalactosaminyltransferase activity"/>
    <property type="evidence" value="ECO:0007669"/>
    <property type="project" value="InterPro"/>
</dbReference>
<gene>
    <name evidence="11" type="ORF">OS493_030499</name>
</gene>
<keyword evidence="6" id="KW-1133">Transmembrane helix</keyword>
<dbReference type="GO" id="GO:0032580">
    <property type="term" value="C:Golgi cisterna membrane"/>
    <property type="evidence" value="ECO:0007669"/>
    <property type="project" value="UniProtKB-SubCell"/>
</dbReference>
<name>A0A9W9YL99_9CNID</name>
<evidence type="ECO:0000256" key="5">
    <source>
        <dbReference type="ARBA" id="ARBA00022968"/>
    </source>
</evidence>
<dbReference type="Pfam" id="PF05679">
    <property type="entry name" value="CHGN"/>
    <property type="match status" value="1"/>
</dbReference>
<evidence type="ECO:0000256" key="6">
    <source>
        <dbReference type="ARBA" id="ARBA00022989"/>
    </source>
</evidence>
<evidence type="ECO:0000256" key="1">
    <source>
        <dbReference type="ARBA" id="ARBA00004447"/>
    </source>
</evidence>
<comment type="caution">
    <text evidence="11">The sequence shown here is derived from an EMBL/GenBank/DDBJ whole genome shotgun (WGS) entry which is preliminary data.</text>
</comment>
<keyword evidence="12" id="KW-1185">Reference proteome</keyword>
<feature type="region of interest" description="Disordered" evidence="10">
    <location>
        <begin position="562"/>
        <end position="585"/>
    </location>
</feature>
<evidence type="ECO:0000256" key="2">
    <source>
        <dbReference type="ARBA" id="ARBA00009239"/>
    </source>
</evidence>
<keyword evidence="8" id="KW-0472">Membrane</keyword>
<protein>
    <recommendedName>
        <fullName evidence="9">Hexosyltransferase</fullName>
        <ecNumber evidence="9">2.4.1.-</ecNumber>
    </recommendedName>
</protein>
<dbReference type="SUPFAM" id="SSF53448">
    <property type="entry name" value="Nucleotide-diphospho-sugar transferases"/>
    <property type="match status" value="1"/>
</dbReference>
<evidence type="ECO:0000256" key="3">
    <source>
        <dbReference type="ARBA" id="ARBA00022679"/>
    </source>
</evidence>
<dbReference type="EC" id="2.4.1.-" evidence="9"/>
<evidence type="ECO:0000256" key="10">
    <source>
        <dbReference type="SAM" id="MobiDB-lite"/>
    </source>
</evidence>
<evidence type="ECO:0000313" key="12">
    <source>
        <dbReference type="Proteomes" id="UP001163046"/>
    </source>
</evidence>
<evidence type="ECO:0000313" key="11">
    <source>
        <dbReference type="EMBL" id="KAJ7354723.1"/>
    </source>
</evidence>
<feature type="compositionally biased region" description="Basic residues" evidence="10">
    <location>
        <begin position="77"/>
        <end position="99"/>
    </location>
</feature>
<dbReference type="InterPro" id="IPR008428">
    <property type="entry name" value="Chond_GalNAc"/>
</dbReference>
<dbReference type="InterPro" id="IPR051227">
    <property type="entry name" value="CS_glycosyltransferase"/>
</dbReference>
<dbReference type="EMBL" id="MU827334">
    <property type="protein sequence ID" value="KAJ7354723.1"/>
    <property type="molecule type" value="Genomic_DNA"/>
</dbReference>
<comment type="subcellular location">
    <subcellularLocation>
        <location evidence="1 9">Golgi apparatus</location>
        <location evidence="1 9">Golgi stack membrane</location>
        <topology evidence="1 9">Single-pass type II membrane protein</topology>
    </subcellularLocation>
</comment>
<evidence type="ECO:0000256" key="7">
    <source>
        <dbReference type="ARBA" id="ARBA00023034"/>
    </source>
</evidence>
<keyword evidence="3 9" id="KW-0808">Transferase</keyword>
<keyword evidence="4" id="KW-0812">Transmembrane</keyword>
<evidence type="ECO:0000256" key="9">
    <source>
        <dbReference type="RuleBase" id="RU364016"/>
    </source>
</evidence>
<proteinExistence type="inferred from homology"/>
<evidence type="ECO:0000256" key="8">
    <source>
        <dbReference type="ARBA" id="ARBA00023136"/>
    </source>
</evidence>
<keyword evidence="5 9" id="KW-0735">Signal-anchor</keyword>
<comment type="similarity">
    <text evidence="2 9">Belongs to the chondroitin N-acetylgalactosaminyltransferase family.</text>
</comment>